<dbReference type="AlphaFoldDB" id="A0A1I3YBX5"/>
<name>A0A1I3YBX5_9HYPH</name>
<protein>
    <submittedName>
        <fullName evidence="1">Uncharacterized protein</fullName>
    </submittedName>
</protein>
<accession>A0A1I3YBX5</accession>
<dbReference type="Proteomes" id="UP000323300">
    <property type="component" value="Unassembled WGS sequence"/>
</dbReference>
<sequence>MQKRINHNNASMEGSMTRREAALKEAGIDLHFVSEHGSVASALDFGGASFSGYGEFTPITVRSDTVLSDADLERNKFRN</sequence>
<evidence type="ECO:0000313" key="1">
    <source>
        <dbReference type="EMBL" id="SFK28869.1"/>
    </source>
</evidence>
<keyword evidence="2" id="KW-1185">Reference proteome</keyword>
<evidence type="ECO:0000313" key="2">
    <source>
        <dbReference type="Proteomes" id="UP000323300"/>
    </source>
</evidence>
<organism evidence="1 2">
    <name type="scientific">Neomesorhizobium albiziae</name>
    <dbReference type="NCBI Taxonomy" id="335020"/>
    <lineage>
        <taxon>Bacteria</taxon>
        <taxon>Pseudomonadati</taxon>
        <taxon>Pseudomonadota</taxon>
        <taxon>Alphaproteobacteria</taxon>
        <taxon>Hyphomicrobiales</taxon>
        <taxon>Phyllobacteriaceae</taxon>
        <taxon>Neomesorhizobium</taxon>
    </lineage>
</organism>
<gene>
    <name evidence="1" type="ORF">SAMN04488498_104311</name>
</gene>
<proteinExistence type="predicted"/>
<dbReference type="EMBL" id="FOSL01000004">
    <property type="protein sequence ID" value="SFK28869.1"/>
    <property type="molecule type" value="Genomic_DNA"/>
</dbReference>
<reference evidence="1 2" key="1">
    <citation type="submission" date="2016-10" db="EMBL/GenBank/DDBJ databases">
        <authorList>
            <person name="Varghese N."/>
            <person name="Submissions S."/>
        </authorList>
    </citation>
    <scope>NUCLEOTIDE SEQUENCE [LARGE SCALE GENOMIC DNA]</scope>
    <source>
        <strain evidence="1 2">DSM 21822</strain>
    </source>
</reference>